<dbReference type="InterPro" id="IPR010359">
    <property type="entry name" value="IrrE_HExxH"/>
</dbReference>
<proteinExistence type="inferred from homology"/>
<dbReference type="Pfam" id="PF09856">
    <property type="entry name" value="ScfRs"/>
    <property type="match status" value="1"/>
</dbReference>
<dbReference type="GO" id="GO:0003677">
    <property type="term" value="F:DNA binding"/>
    <property type="evidence" value="ECO:0007669"/>
    <property type="project" value="UniProtKB-KW"/>
</dbReference>
<dbReference type="PIRSF" id="PIRSF019251">
    <property type="entry name" value="Rv0465c"/>
    <property type="match status" value="1"/>
</dbReference>
<dbReference type="GO" id="GO:0005829">
    <property type="term" value="C:cytosol"/>
    <property type="evidence" value="ECO:0007669"/>
    <property type="project" value="TreeGrafter"/>
</dbReference>
<feature type="compositionally biased region" description="Low complexity" evidence="5">
    <location>
        <begin position="479"/>
        <end position="489"/>
    </location>
</feature>
<reference evidence="7" key="1">
    <citation type="submission" date="2020-01" db="EMBL/GenBank/DDBJ databases">
        <authorList>
            <person name="Rat A."/>
        </authorList>
    </citation>
    <scope>NUCLEOTIDE SEQUENCE</scope>
    <source>
        <strain evidence="7">LMG 31231</strain>
    </source>
</reference>
<name>A0A9X9X483_9PROT</name>
<dbReference type="Gene3D" id="1.10.260.40">
    <property type="entry name" value="lambda repressor-like DNA-binding domains"/>
    <property type="match status" value="1"/>
</dbReference>
<dbReference type="AlphaFoldDB" id="A0A9X9X483"/>
<evidence type="ECO:0000259" key="6">
    <source>
        <dbReference type="PROSITE" id="PS50943"/>
    </source>
</evidence>
<feature type="region of interest" description="Disordered" evidence="5">
    <location>
        <begin position="459"/>
        <end position="489"/>
    </location>
</feature>
<dbReference type="PROSITE" id="PS50943">
    <property type="entry name" value="HTH_CROC1"/>
    <property type="match status" value="1"/>
</dbReference>
<accession>A0A9X9X483</accession>
<sequence>MARPLIGRTVRRLRSERGLTQQALATRLGISASYLNLIEHDQRAVTASLLIKLTETLGVELAALSGSAERQLESGLREVLSDPMLGLEAVPEEEVTSLAASAPNVARAVLALYRAWRVAREDSSGIALPTGRRILLPNEETRDFFHDRANHFPVLEAAAEAIGRELGARPAEMNHAIAERLRRVHGLSVHVGPLEGALRRHDAAARALYLSESLPRESRGFQMAFTLMLLEAREAVEAATAGAEPSTPEAAQMIRIGLLNYAAAALLMPYAPYLAAARELRHDIEALAARFGVSFEQAAQRLSTLQREGARGVPFFFLRVDPAGNVGKRFSAAGFPFARFGGSCPRWVVHEAFATPGRIRVQVARLPDGATFLTVARSVQGPAAHWGEPQPVHVVAMGCDISRAPDLVYADGLDLEAAAVGIGLSCRLCDRADCRSRAFPPLEHRLVLDPSVEDAAPYRFETAARSAPITPAPNPPPGRATARRSSPVR</sequence>
<dbReference type="SUPFAM" id="SSF47413">
    <property type="entry name" value="lambda repressor-like DNA-binding domains"/>
    <property type="match status" value="1"/>
</dbReference>
<dbReference type="Pfam" id="PF01381">
    <property type="entry name" value="HTH_3"/>
    <property type="match status" value="1"/>
</dbReference>
<evidence type="ECO:0000256" key="3">
    <source>
        <dbReference type="ARBA" id="ARBA00023125"/>
    </source>
</evidence>
<reference evidence="7" key="2">
    <citation type="journal article" date="2021" name="Syst. Appl. Microbiol.">
        <title>Roseomonas hellenica sp. nov., isolated from roots of wild-growing Alkanna tinctoria.</title>
        <authorList>
            <person name="Rat A."/>
            <person name="Naranjo H.D."/>
            <person name="Lebbe L."/>
            <person name="Cnockaert M."/>
            <person name="Krigas N."/>
            <person name="Grigoriadou K."/>
            <person name="Maloupa E."/>
            <person name="Willems A."/>
        </authorList>
    </citation>
    <scope>NUCLEOTIDE SEQUENCE</scope>
    <source>
        <strain evidence="7">LMG 31231</strain>
    </source>
</reference>
<dbReference type="CDD" id="cd00093">
    <property type="entry name" value="HTH_XRE"/>
    <property type="match status" value="1"/>
</dbReference>
<evidence type="ECO:0000256" key="2">
    <source>
        <dbReference type="ARBA" id="ARBA00023015"/>
    </source>
</evidence>
<evidence type="ECO:0000313" key="8">
    <source>
        <dbReference type="Proteomes" id="UP001138751"/>
    </source>
</evidence>
<feature type="domain" description="HTH cro/C1-type" evidence="6">
    <location>
        <begin position="10"/>
        <end position="64"/>
    </location>
</feature>
<evidence type="ECO:0000256" key="4">
    <source>
        <dbReference type="ARBA" id="ARBA00023163"/>
    </source>
</evidence>
<dbReference type="Pfam" id="PF06114">
    <property type="entry name" value="Peptidase_M78"/>
    <property type="match status" value="1"/>
</dbReference>
<dbReference type="InterPro" id="IPR010982">
    <property type="entry name" value="Lambda_DNA-bd_dom_sf"/>
</dbReference>
<comment type="caution">
    <text evidence="7">The sequence shown here is derived from an EMBL/GenBank/DDBJ whole genome shotgun (WGS) entry which is preliminary data.</text>
</comment>
<dbReference type="Proteomes" id="UP001138751">
    <property type="component" value="Unassembled WGS sequence"/>
</dbReference>
<dbReference type="PANTHER" id="PTHR46797:SF23">
    <property type="entry name" value="HTH-TYPE TRANSCRIPTIONAL REGULATOR SUTR"/>
    <property type="match status" value="1"/>
</dbReference>
<comment type="similarity">
    <text evidence="1">Belongs to the short-chain fatty acyl-CoA assimilation regulator (ScfR) family.</text>
</comment>
<dbReference type="InterPro" id="IPR018653">
    <property type="entry name" value="ScfR_C"/>
</dbReference>
<dbReference type="RefSeq" id="WP_211864637.1">
    <property type="nucleotide sequence ID" value="NZ_JAAEDM010000125.1"/>
</dbReference>
<evidence type="ECO:0000256" key="1">
    <source>
        <dbReference type="ARBA" id="ARBA00007227"/>
    </source>
</evidence>
<evidence type="ECO:0000256" key="5">
    <source>
        <dbReference type="SAM" id="MobiDB-lite"/>
    </source>
</evidence>
<dbReference type="EMBL" id="JAAEDM010000125">
    <property type="protein sequence ID" value="MBR0674212.1"/>
    <property type="molecule type" value="Genomic_DNA"/>
</dbReference>
<keyword evidence="2" id="KW-0805">Transcription regulation</keyword>
<dbReference type="InterPro" id="IPR026281">
    <property type="entry name" value="HTH_RamB"/>
</dbReference>
<keyword evidence="8" id="KW-1185">Reference proteome</keyword>
<dbReference type="InterPro" id="IPR001387">
    <property type="entry name" value="Cro/C1-type_HTH"/>
</dbReference>
<organism evidence="7 8">
    <name type="scientific">Neoroseomonas soli</name>
    <dbReference type="NCBI Taxonomy" id="1081025"/>
    <lineage>
        <taxon>Bacteria</taxon>
        <taxon>Pseudomonadati</taxon>
        <taxon>Pseudomonadota</taxon>
        <taxon>Alphaproteobacteria</taxon>
        <taxon>Acetobacterales</taxon>
        <taxon>Acetobacteraceae</taxon>
        <taxon>Neoroseomonas</taxon>
    </lineage>
</organism>
<dbReference type="PANTHER" id="PTHR46797">
    <property type="entry name" value="HTH-TYPE TRANSCRIPTIONAL REGULATOR"/>
    <property type="match status" value="1"/>
</dbReference>
<protein>
    <submittedName>
        <fullName evidence="7">DUF2083 domain-containing protein</fullName>
    </submittedName>
</protein>
<dbReference type="GO" id="GO:0003700">
    <property type="term" value="F:DNA-binding transcription factor activity"/>
    <property type="evidence" value="ECO:0007669"/>
    <property type="project" value="TreeGrafter"/>
</dbReference>
<gene>
    <name evidence="7" type="ORF">GXW76_23775</name>
</gene>
<evidence type="ECO:0000313" key="7">
    <source>
        <dbReference type="EMBL" id="MBR0674212.1"/>
    </source>
</evidence>
<dbReference type="SMART" id="SM00530">
    <property type="entry name" value="HTH_XRE"/>
    <property type="match status" value="1"/>
</dbReference>
<keyword evidence="4" id="KW-0804">Transcription</keyword>
<keyword evidence="3" id="KW-0238">DNA-binding</keyword>
<dbReference type="InterPro" id="IPR050807">
    <property type="entry name" value="TransReg_Diox_bact_type"/>
</dbReference>